<comment type="caution">
    <text evidence="1">The sequence shown here is derived from an EMBL/GenBank/DDBJ whole genome shotgun (WGS) entry which is preliminary data.</text>
</comment>
<dbReference type="Proteomes" id="UP000252733">
    <property type="component" value="Unassembled WGS sequence"/>
</dbReference>
<dbReference type="EMBL" id="QPIZ01000004">
    <property type="protein sequence ID" value="RCW38331.1"/>
    <property type="molecule type" value="Genomic_DNA"/>
</dbReference>
<dbReference type="RefSeq" id="WP_114436519.1">
    <property type="nucleotide sequence ID" value="NZ_QPIZ01000004.1"/>
</dbReference>
<dbReference type="AlphaFoldDB" id="A0A368VH48"/>
<organism evidence="1 2">
    <name type="scientific">Marinilabilia salmonicolor</name>
    <dbReference type="NCBI Taxonomy" id="989"/>
    <lineage>
        <taxon>Bacteria</taxon>
        <taxon>Pseudomonadati</taxon>
        <taxon>Bacteroidota</taxon>
        <taxon>Bacteroidia</taxon>
        <taxon>Marinilabiliales</taxon>
        <taxon>Marinilabiliaceae</taxon>
        <taxon>Marinilabilia</taxon>
    </lineage>
</organism>
<reference evidence="1 2" key="1">
    <citation type="submission" date="2018-07" db="EMBL/GenBank/DDBJ databases">
        <title>Freshwater and sediment microbial communities from various areas in North America, analyzing microbe dynamics in response to fracking.</title>
        <authorList>
            <person name="Lamendella R."/>
        </authorList>
    </citation>
    <scope>NUCLEOTIDE SEQUENCE [LARGE SCALE GENOMIC DNA]</scope>
    <source>
        <strain evidence="1 2">160A</strain>
    </source>
</reference>
<name>A0A368VH48_9BACT</name>
<evidence type="ECO:0000313" key="2">
    <source>
        <dbReference type="Proteomes" id="UP000252733"/>
    </source>
</evidence>
<gene>
    <name evidence="1" type="ORF">DFO77_10489</name>
</gene>
<evidence type="ECO:0000313" key="1">
    <source>
        <dbReference type="EMBL" id="RCW38331.1"/>
    </source>
</evidence>
<proteinExistence type="predicted"/>
<sequence>MRQLVFSFLLGTLFLWSCEDDKNNLQEAENQVKNYSTADYPDLVEFTQSSSSEEGLVYEVLPGPAALNPEMNPTPFSDNIYETSGSYSFEVSDVNAEDSQSSEDAVNSVNIQFTGNDGTQYRIDEIRVIHKSEGAGHHTFFGGVGLNKVMHGSTGIGESLMPRMLSYITLWGLTDLKNAATGEVVASDRIIHIMSTTNVRDENLELVDGVDVDKSDHNFRNVQTHIILPPKDTQDNPSPVPGTAHGFLHMMFEDVVLEGGQRDWKLAYEVLPGPAVLNPEMNPTPFSNRVAVAAGSYELKVSDETADDTESSEDEVELFNLTFKRQNGQIFTADNVDVIHKAEGTGDHTFFGGVGIDKLMHGDTGIGNMLIPKMTSYITVWGIADLKNGNGEIIAEDRFVHIMTGSRVRDENLELVKGSTEDLSDYSVDKMETHIIFPPFDTEENASPVPNTGHGFLHIMFEEVSLSSL</sequence>
<protein>
    <submittedName>
        <fullName evidence="1">Uncharacterized protein</fullName>
    </submittedName>
</protein>
<accession>A0A368VH48</accession>
<keyword evidence="2" id="KW-1185">Reference proteome</keyword>